<dbReference type="InParanoid" id="A0A212QWZ1"/>
<feature type="transmembrane region" description="Helical" evidence="1">
    <location>
        <begin position="28"/>
        <end position="47"/>
    </location>
</feature>
<evidence type="ECO:0000313" key="2">
    <source>
        <dbReference type="EMBL" id="SNB64254.1"/>
    </source>
</evidence>
<feature type="transmembrane region" description="Helical" evidence="1">
    <location>
        <begin position="118"/>
        <end position="137"/>
    </location>
</feature>
<dbReference type="RefSeq" id="WP_088571051.1">
    <property type="nucleotide sequence ID" value="NZ_FYEK01000027.1"/>
</dbReference>
<evidence type="ECO:0000256" key="1">
    <source>
        <dbReference type="SAM" id="Phobius"/>
    </source>
</evidence>
<keyword evidence="1" id="KW-0812">Transmembrane</keyword>
<organism evidence="2 3">
    <name type="scientific">Thermoflexus hugenholtzii JAD2</name>
    <dbReference type="NCBI Taxonomy" id="877466"/>
    <lineage>
        <taxon>Bacteria</taxon>
        <taxon>Bacillati</taxon>
        <taxon>Chloroflexota</taxon>
        <taxon>Thermoflexia</taxon>
        <taxon>Thermoflexales</taxon>
        <taxon>Thermoflexaceae</taxon>
        <taxon>Thermoflexus</taxon>
    </lineage>
</organism>
<dbReference type="OrthoDB" id="2020414at2"/>
<feature type="transmembrane region" description="Helical" evidence="1">
    <location>
        <begin position="72"/>
        <end position="97"/>
    </location>
</feature>
<sequence length="384" mass="44203">MIWALGFILLDIVNHRARGRKINTGRTLTLLGIGGAILIALTVWRLSLFGDFLPNTFYAKRVPPAQALRSGVIYFLKFGITYWMGLTALLWGVHTILRRLSTLISALRGSDREEPPGALIRLFHMTGLALLGVSIPLTTGADYFPMARFYQPIWPILGLLLIALGDLWANLLPIPYRLHVLTLCLCLLLPLINTDNWLNLCLSQWDISPSTPILSFPEWDKMQMRFEFYLPREKSLLAHRMNLLFAPAPPRVGIVTAGRFRLDYEGPVLDLMGLNHREMAHSRRWHPGSVPGHVAFNPEVLFRDPPELLLPYDHTDGYGWQLFLRDFQFNQQVLYNLLTSRMFQDFYQLVEIQRNRITIIAFGRKDFIRHLISQGYKVELKSWP</sequence>
<protein>
    <submittedName>
        <fullName evidence="2">Uncharacterized protein</fullName>
    </submittedName>
</protein>
<name>A0A212QWZ1_9CHLR</name>
<gene>
    <name evidence="2" type="ORF">SAMN02746019_00007990</name>
</gene>
<proteinExistence type="predicted"/>
<keyword evidence="1" id="KW-1133">Transmembrane helix</keyword>
<keyword evidence="3" id="KW-1185">Reference proteome</keyword>
<dbReference type="EMBL" id="FYEK01000027">
    <property type="protein sequence ID" value="SNB64254.1"/>
    <property type="molecule type" value="Genomic_DNA"/>
</dbReference>
<reference evidence="3" key="1">
    <citation type="submission" date="2017-06" db="EMBL/GenBank/DDBJ databases">
        <authorList>
            <person name="Varghese N."/>
            <person name="Submissions S."/>
        </authorList>
    </citation>
    <scope>NUCLEOTIDE SEQUENCE [LARGE SCALE GENOMIC DNA]</scope>
    <source>
        <strain evidence="3">JAD2</strain>
    </source>
</reference>
<evidence type="ECO:0000313" key="3">
    <source>
        <dbReference type="Proteomes" id="UP000197025"/>
    </source>
</evidence>
<feature type="transmembrane region" description="Helical" evidence="1">
    <location>
        <begin position="149"/>
        <end position="169"/>
    </location>
</feature>
<dbReference type="AlphaFoldDB" id="A0A212QWZ1"/>
<keyword evidence="1" id="KW-0472">Membrane</keyword>
<dbReference type="Proteomes" id="UP000197025">
    <property type="component" value="Unassembled WGS sequence"/>
</dbReference>
<accession>A0A212QWZ1</accession>